<feature type="transmembrane region" description="Helical" evidence="1">
    <location>
        <begin position="122"/>
        <end position="141"/>
    </location>
</feature>
<evidence type="ECO:0000313" key="2">
    <source>
        <dbReference type="EMBL" id="RSD28621.1"/>
    </source>
</evidence>
<protein>
    <submittedName>
        <fullName evidence="2">DMT family transporter</fullName>
    </submittedName>
</protein>
<evidence type="ECO:0000256" key="1">
    <source>
        <dbReference type="SAM" id="Phobius"/>
    </source>
</evidence>
<dbReference type="RefSeq" id="WP_125478583.1">
    <property type="nucleotide sequence ID" value="NZ_RSFW01000006.1"/>
</dbReference>
<reference evidence="3" key="1">
    <citation type="submission" date="2018-12" db="EMBL/GenBank/DDBJ databases">
        <title>Bacillus chawlae sp. nov., Bacillus glennii sp. nov., and Bacillus saganii sp. nov. Isolated from the Vehicle Assembly Building at Kennedy Space Center where the Viking Spacecraft were Assembled.</title>
        <authorList>
            <person name="Seuylemezian A."/>
            <person name="Vaishampayan P."/>
        </authorList>
    </citation>
    <scope>NUCLEOTIDE SEQUENCE [LARGE SCALE GENOMIC DNA]</scope>
    <source>
        <strain evidence="3">DSM 13966</strain>
    </source>
</reference>
<dbReference type="OrthoDB" id="9789346at2"/>
<dbReference type="AlphaFoldDB" id="A0A3R9EC86"/>
<dbReference type="Pfam" id="PF04657">
    <property type="entry name" value="DMT_YdcZ"/>
    <property type="match status" value="1"/>
</dbReference>
<proteinExistence type="predicted"/>
<dbReference type="PANTHER" id="PTHR34821">
    <property type="entry name" value="INNER MEMBRANE PROTEIN YDCZ"/>
    <property type="match status" value="1"/>
</dbReference>
<feature type="transmembrane region" description="Helical" evidence="1">
    <location>
        <begin position="66"/>
        <end position="83"/>
    </location>
</feature>
<keyword evidence="1" id="KW-0472">Membrane</keyword>
<dbReference type="GO" id="GO:0005886">
    <property type="term" value="C:plasma membrane"/>
    <property type="evidence" value="ECO:0007669"/>
    <property type="project" value="TreeGrafter"/>
</dbReference>
<gene>
    <name evidence="2" type="ORF">EJA10_03320</name>
</gene>
<dbReference type="InterPro" id="IPR006750">
    <property type="entry name" value="YdcZ"/>
</dbReference>
<evidence type="ECO:0000313" key="3">
    <source>
        <dbReference type="Proteomes" id="UP000279911"/>
    </source>
</evidence>
<dbReference type="PANTHER" id="PTHR34821:SF3">
    <property type="entry name" value="MEMBRANE PROTEIN"/>
    <property type="match status" value="1"/>
</dbReference>
<dbReference type="EMBL" id="RSFW01000006">
    <property type="protein sequence ID" value="RSD28621.1"/>
    <property type="molecule type" value="Genomic_DNA"/>
</dbReference>
<keyword evidence="1" id="KW-1133">Transmembrane helix</keyword>
<dbReference type="Proteomes" id="UP000279911">
    <property type="component" value="Unassembled WGS sequence"/>
</dbReference>
<feature type="transmembrane region" description="Helical" evidence="1">
    <location>
        <begin position="36"/>
        <end position="54"/>
    </location>
</feature>
<keyword evidence="1" id="KW-0812">Transmembrane</keyword>
<accession>A0A3R9EC86</accession>
<name>A0A3R9EC86_9BACI</name>
<comment type="caution">
    <text evidence="2">The sequence shown here is derived from an EMBL/GenBank/DDBJ whole genome shotgun (WGS) entry which is preliminary data.</text>
</comment>
<feature type="transmembrane region" description="Helical" evidence="1">
    <location>
        <begin position="89"/>
        <end position="110"/>
    </location>
</feature>
<organism evidence="2 3">
    <name type="scientific">Mesobacillus subterraneus</name>
    <dbReference type="NCBI Taxonomy" id="285983"/>
    <lineage>
        <taxon>Bacteria</taxon>
        <taxon>Bacillati</taxon>
        <taxon>Bacillota</taxon>
        <taxon>Bacilli</taxon>
        <taxon>Bacillales</taxon>
        <taxon>Bacillaceae</taxon>
        <taxon>Mesobacillus</taxon>
    </lineage>
</organism>
<sequence length="142" mass="15216">MKGLVFAILGGGFITLQGVANSRISQDVGTWQTATITQLTGFLMAFLILVVAGGRGSWQELKKVQPLYLIGGTFGAIVVFSNVTAIHFIGVTLTVSAMLIAQLGMTVMIDRNGWFNLKKQKIKLPQLLGITMMVAGVMILGM</sequence>